<evidence type="ECO:0000259" key="2">
    <source>
        <dbReference type="PROSITE" id="PS50006"/>
    </source>
</evidence>
<name>A0ABQ6K3C4_9MICO</name>
<protein>
    <recommendedName>
        <fullName evidence="2">FHA domain-containing protein</fullName>
    </recommendedName>
</protein>
<feature type="domain" description="FHA" evidence="2">
    <location>
        <begin position="240"/>
        <end position="298"/>
    </location>
</feature>
<dbReference type="CDD" id="cd00060">
    <property type="entry name" value="FHA"/>
    <property type="match status" value="1"/>
</dbReference>
<comment type="caution">
    <text evidence="3">The sequence shown here is derived from an EMBL/GenBank/DDBJ whole genome shotgun (WGS) entry which is preliminary data.</text>
</comment>
<keyword evidence="1" id="KW-0597">Phosphoprotein</keyword>
<dbReference type="InterPro" id="IPR008984">
    <property type="entry name" value="SMAD_FHA_dom_sf"/>
</dbReference>
<organism evidence="3 4">
    <name type="scientific">Pseudolysinimonas kribbensis</name>
    <dbReference type="NCBI Taxonomy" id="433641"/>
    <lineage>
        <taxon>Bacteria</taxon>
        <taxon>Bacillati</taxon>
        <taxon>Actinomycetota</taxon>
        <taxon>Actinomycetes</taxon>
        <taxon>Micrococcales</taxon>
        <taxon>Microbacteriaceae</taxon>
        <taxon>Pseudolysinimonas</taxon>
    </lineage>
</organism>
<dbReference type="PROSITE" id="PS50006">
    <property type="entry name" value="FHA_DOMAIN"/>
    <property type="match status" value="1"/>
</dbReference>
<evidence type="ECO:0000313" key="3">
    <source>
        <dbReference type="EMBL" id="GMA94053.1"/>
    </source>
</evidence>
<evidence type="ECO:0000256" key="1">
    <source>
        <dbReference type="ARBA" id="ARBA00022553"/>
    </source>
</evidence>
<dbReference type="Pfam" id="PF00498">
    <property type="entry name" value="FHA"/>
    <property type="match status" value="1"/>
</dbReference>
<sequence>MLAVGDPAQIGDLTARLAGPDGFRAALERLVSGGIAAAPDFALIDAAGGIARIVLRGAAEVDAGAERLSGAGVTTWTERVLEGVDELRLRVPGSSWTLLPGGPAVSGVVGRAAERFDEADAHTTLVPAREERAASPATAPVAPIAAVAAPAAAAAGAPAVEDEPYAFLFGDTVYRTISGDSVRIPNPDPARPGDHDGRTVLVDELEEHEPAEPPAVAAASGPVLALELPGGDVEPLTRPVLVGRSPSDPGHDASGGPPRLVVVAAGDKDISRTHARIEVAGGAVVVTDLDSKNGTSVTMPGAAPRRLRAGEPAVVLPDTVIDLGGGVMMTVRETA</sequence>
<reference evidence="4" key="1">
    <citation type="journal article" date="2019" name="Int. J. Syst. Evol. Microbiol.">
        <title>The Global Catalogue of Microorganisms (GCM) 10K type strain sequencing project: providing services to taxonomists for standard genome sequencing and annotation.</title>
        <authorList>
            <consortium name="The Broad Institute Genomics Platform"/>
            <consortium name="The Broad Institute Genome Sequencing Center for Infectious Disease"/>
            <person name="Wu L."/>
            <person name="Ma J."/>
        </authorList>
    </citation>
    <scope>NUCLEOTIDE SEQUENCE [LARGE SCALE GENOMIC DNA]</scope>
    <source>
        <strain evidence="4">NBRC 108894</strain>
    </source>
</reference>
<dbReference type="InterPro" id="IPR000253">
    <property type="entry name" value="FHA_dom"/>
</dbReference>
<dbReference type="Proteomes" id="UP001157034">
    <property type="component" value="Unassembled WGS sequence"/>
</dbReference>
<dbReference type="EMBL" id="BSVB01000001">
    <property type="protein sequence ID" value="GMA94053.1"/>
    <property type="molecule type" value="Genomic_DNA"/>
</dbReference>
<dbReference type="RefSeq" id="WP_284253067.1">
    <property type="nucleotide sequence ID" value="NZ_BSVB01000001.1"/>
</dbReference>
<proteinExistence type="predicted"/>
<dbReference type="Gene3D" id="2.60.200.20">
    <property type="match status" value="1"/>
</dbReference>
<keyword evidence="4" id="KW-1185">Reference proteome</keyword>
<dbReference type="SUPFAM" id="SSF49879">
    <property type="entry name" value="SMAD/FHA domain"/>
    <property type="match status" value="1"/>
</dbReference>
<dbReference type="SMART" id="SM00240">
    <property type="entry name" value="FHA"/>
    <property type="match status" value="1"/>
</dbReference>
<gene>
    <name evidence="3" type="ORF">GCM10025881_08770</name>
</gene>
<accession>A0ABQ6K3C4</accession>
<evidence type="ECO:0000313" key="4">
    <source>
        <dbReference type="Proteomes" id="UP001157034"/>
    </source>
</evidence>